<accession>A0A1N6J2I9</accession>
<dbReference type="Proteomes" id="UP000185151">
    <property type="component" value="Unassembled WGS sequence"/>
</dbReference>
<name>A0A1N6J2I9_9BURK</name>
<reference evidence="3 4" key="1">
    <citation type="submission" date="2016-11" db="EMBL/GenBank/DDBJ databases">
        <authorList>
            <person name="Jaros S."/>
            <person name="Januszkiewicz K."/>
            <person name="Wedrychowicz H."/>
        </authorList>
    </citation>
    <scope>NUCLEOTIDE SEQUENCE [LARGE SCALE GENOMIC DNA]</scope>
    <source>
        <strain evidence="3 4">GAS95</strain>
    </source>
</reference>
<evidence type="ECO:0000313" key="4">
    <source>
        <dbReference type="Proteomes" id="UP000185151"/>
    </source>
</evidence>
<protein>
    <submittedName>
        <fullName evidence="3">Amino acid ABC transporter substrate-binding protein, PAAT family</fullName>
    </submittedName>
</protein>
<sequence length="292" mass="31718">MKTMHPAEAQSIFDRKTLRSTLKSIVLSVCIASGIGSAMAPASAEETTFASIRKAGELRCGAALAPPFVVRDPKTGDYSGAFSDLCRKFGESVLKVKVRFVDTTWDNMVAGLQTNKWDLAMAINRTPVREQVINFSTAVVRNDTDFVYSRTDSKLPTPIKSVADIDKPGIVIAVVQGTTDDKAITPAIKQAQILRLPDADSTRLAVISHRADLLADQSDANLIFQAAHPDWAEIFRATPSFNLQDVAFGLNKSFTAADLNLLNQFIEQQTRTGFVKTSVDAAVKQAAQSVKQ</sequence>
<evidence type="ECO:0000256" key="1">
    <source>
        <dbReference type="ARBA" id="ARBA00022729"/>
    </source>
</evidence>
<dbReference type="Gene3D" id="3.40.190.10">
    <property type="entry name" value="Periplasmic binding protein-like II"/>
    <property type="match status" value="2"/>
</dbReference>
<feature type="domain" description="Solute-binding protein family 3/N-terminal" evidence="2">
    <location>
        <begin position="57"/>
        <end position="286"/>
    </location>
</feature>
<keyword evidence="1" id="KW-0732">Signal</keyword>
<dbReference type="SMART" id="SM00062">
    <property type="entry name" value="PBPb"/>
    <property type="match status" value="1"/>
</dbReference>
<organism evidence="3 4">
    <name type="scientific">Paraburkholderia phenazinium</name>
    <dbReference type="NCBI Taxonomy" id="60549"/>
    <lineage>
        <taxon>Bacteria</taxon>
        <taxon>Pseudomonadati</taxon>
        <taxon>Pseudomonadota</taxon>
        <taxon>Betaproteobacteria</taxon>
        <taxon>Burkholderiales</taxon>
        <taxon>Burkholderiaceae</taxon>
        <taxon>Paraburkholderia</taxon>
    </lineage>
</organism>
<dbReference type="PANTHER" id="PTHR35936:SF17">
    <property type="entry name" value="ARGININE-BINDING EXTRACELLULAR PROTEIN ARTP"/>
    <property type="match status" value="1"/>
</dbReference>
<dbReference type="RefSeq" id="WP_253190065.1">
    <property type="nucleotide sequence ID" value="NZ_FSRU01000001.1"/>
</dbReference>
<dbReference type="Pfam" id="PF00497">
    <property type="entry name" value="SBP_bac_3"/>
    <property type="match status" value="1"/>
</dbReference>
<dbReference type="PANTHER" id="PTHR35936">
    <property type="entry name" value="MEMBRANE-BOUND LYTIC MUREIN TRANSGLYCOSYLASE F"/>
    <property type="match status" value="1"/>
</dbReference>
<keyword evidence="4" id="KW-1185">Reference proteome</keyword>
<dbReference type="SUPFAM" id="SSF53850">
    <property type="entry name" value="Periplasmic binding protein-like II"/>
    <property type="match status" value="1"/>
</dbReference>
<evidence type="ECO:0000313" key="3">
    <source>
        <dbReference type="EMBL" id="SIO38467.1"/>
    </source>
</evidence>
<evidence type="ECO:0000259" key="2">
    <source>
        <dbReference type="SMART" id="SM00062"/>
    </source>
</evidence>
<dbReference type="EMBL" id="FSRU01000001">
    <property type="protein sequence ID" value="SIO38467.1"/>
    <property type="molecule type" value="Genomic_DNA"/>
</dbReference>
<dbReference type="InterPro" id="IPR001638">
    <property type="entry name" value="Solute-binding_3/MltF_N"/>
</dbReference>
<dbReference type="AlphaFoldDB" id="A0A1N6J2I9"/>
<proteinExistence type="predicted"/>
<gene>
    <name evidence="3" type="ORF">SAMN05444165_2726</name>
</gene>